<comment type="catalytic activity">
    <reaction evidence="4">
        <text>adenylyl-molybdopterin + molybdate = Mo-molybdopterin + AMP + H(+)</text>
        <dbReference type="Rhea" id="RHEA:35047"/>
        <dbReference type="ChEBI" id="CHEBI:15378"/>
        <dbReference type="ChEBI" id="CHEBI:36264"/>
        <dbReference type="ChEBI" id="CHEBI:62727"/>
        <dbReference type="ChEBI" id="CHEBI:71302"/>
        <dbReference type="ChEBI" id="CHEBI:456215"/>
        <dbReference type="EC" id="2.10.1.1"/>
    </reaction>
</comment>
<dbReference type="PANTHER" id="PTHR10192">
    <property type="entry name" value="MOLYBDOPTERIN BIOSYNTHESIS PROTEIN"/>
    <property type="match status" value="1"/>
</dbReference>
<keyword evidence="5" id="KW-0501">Molybdenum cofactor biosynthesis</keyword>
<organism evidence="8 9">
    <name type="scientific">Slackia heliotrinireducens (strain ATCC 29202 / DSM 20476 / NCTC 11029 / RHS 1)</name>
    <name type="common">Peptococcus heliotrinreducens</name>
    <dbReference type="NCBI Taxonomy" id="471855"/>
    <lineage>
        <taxon>Bacteria</taxon>
        <taxon>Bacillati</taxon>
        <taxon>Actinomycetota</taxon>
        <taxon>Coriobacteriia</taxon>
        <taxon>Eggerthellales</taxon>
        <taxon>Eggerthellaceae</taxon>
        <taxon>Slackia</taxon>
    </lineage>
</organism>
<reference evidence="8 9" key="1">
    <citation type="journal article" date="2009" name="Stand. Genomic Sci.">
        <title>Complete genome sequence of Slackia heliotrinireducens type strain (RHS 1).</title>
        <authorList>
            <person name="Pukall R."/>
            <person name="Lapidus A."/>
            <person name="Nolan M."/>
            <person name="Copeland A."/>
            <person name="Glavina Del Rio T."/>
            <person name="Lucas S."/>
            <person name="Chen F."/>
            <person name="Tice H."/>
            <person name="Cheng J.F."/>
            <person name="Chertkov O."/>
            <person name="Bruce D."/>
            <person name="Goodwin L."/>
            <person name="Kuske C."/>
            <person name="Brettin T."/>
            <person name="Detter J.C."/>
            <person name="Han C."/>
            <person name="Pitluck S."/>
            <person name="Pati A."/>
            <person name="Mavrommatis K."/>
            <person name="Ivanova N."/>
            <person name="Ovchinnikova G."/>
            <person name="Chen A."/>
            <person name="Palaniappan K."/>
            <person name="Schneider S."/>
            <person name="Rohde M."/>
            <person name="Chain P."/>
            <person name="D'haeseleer P."/>
            <person name="Goker M."/>
            <person name="Bristow J."/>
            <person name="Eisen J.A."/>
            <person name="Markowitz V."/>
            <person name="Kyrpides N.C."/>
            <person name="Klenk H.P."/>
            <person name="Hugenholtz P."/>
        </authorList>
    </citation>
    <scope>NUCLEOTIDE SEQUENCE [LARGE SCALE GENOMIC DNA]</scope>
    <source>
        <strain evidence="9">ATCC 29202 / DSM 20476 / NCTC 11029 / RHS 1</strain>
    </source>
</reference>
<dbReference type="Pfam" id="PF03453">
    <property type="entry name" value="MoeA_N"/>
    <property type="match status" value="1"/>
</dbReference>
<comment type="cofactor">
    <cofactor evidence="5">
        <name>Mg(2+)</name>
        <dbReference type="ChEBI" id="CHEBI:18420"/>
    </cofactor>
</comment>
<dbReference type="EMBL" id="CP001684">
    <property type="protein sequence ID" value="ACV23660.1"/>
    <property type="molecule type" value="Genomic_DNA"/>
</dbReference>
<gene>
    <name evidence="8" type="ordered locus">Shel_26610</name>
</gene>
<comment type="similarity">
    <text evidence="2 5">Belongs to the MoeA family.</text>
</comment>
<dbReference type="eggNOG" id="COG0303">
    <property type="taxonomic scope" value="Bacteria"/>
</dbReference>
<evidence type="ECO:0000256" key="5">
    <source>
        <dbReference type="RuleBase" id="RU365090"/>
    </source>
</evidence>
<keyword evidence="5" id="KW-0479">Metal-binding</keyword>
<dbReference type="KEGG" id="shi:Shel_26610"/>
<dbReference type="InterPro" id="IPR005110">
    <property type="entry name" value="MoeA_linker/N"/>
</dbReference>
<dbReference type="AlphaFoldDB" id="C7N3D7"/>
<dbReference type="Gene3D" id="3.40.980.10">
    <property type="entry name" value="MoaB/Mog-like domain"/>
    <property type="match status" value="1"/>
</dbReference>
<dbReference type="SMART" id="SM00852">
    <property type="entry name" value="MoCF_biosynth"/>
    <property type="match status" value="1"/>
</dbReference>
<dbReference type="GO" id="GO:0046872">
    <property type="term" value="F:metal ion binding"/>
    <property type="evidence" value="ECO:0007669"/>
    <property type="project" value="UniProtKB-UniRule"/>
</dbReference>
<evidence type="ECO:0000259" key="7">
    <source>
        <dbReference type="SMART" id="SM00852"/>
    </source>
</evidence>
<dbReference type="PANTHER" id="PTHR10192:SF16">
    <property type="entry name" value="MOLYBDOPTERIN MOLYBDENUMTRANSFERASE"/>
    <property type="match status" value="1"/>
</dbReference>
<dbReference type="UniPathway" id="UPA00344"/>
<proteinExistence type="inferred from homology"/>
<dbReference type="InterPro" id="IPR036425">
    <property type="entry name" value="MoaB/Mog-like_dom_sf"/>
</dbReference>
<dbReference type="InterPro" id="IPR036688">
    <property type="entry name" value="MoeA_C_domain_IV_sf"/>
</dbReference>
<keyword evidence="3 5" id="KW-0500">Molybdenum</keyword>
<dbReference type="STRING" id="471855.Shel_26610"/>
<evidence type="ECO:0000313" key="8">
    <source>
        <dbReference type="EMBL" id="ACV23660.1"/>
    </source>
</evidence>
<name>C7N3D7_SLAHD</name>
<evidence type="ECO:0000256" key="6">
    <source>
        <dbReference type="SAM" id="MobiDB-lite"/>
    </source>
</evidence>
<accession>C7N3D7</accession>
<keyword evidence="5" id="KW-0808">Transferase</keyword>
<sequence>MRDHSNHVQVTREKAVELLRDACEFDRRKETIPVQEACGRVLAEDAKAQTDIPNCLECCLDSVAVHYADFENGMPDTSEWVRGVDWEFANTGVGMPEGFDTAIVIEHVTVSDDERHITIDAAPSAKFAGTNPQGSKMRQGEVLAFENTLVTVDIMARMAMGGVTDVSVIARPTVAFIPTGNELTRIGDELKRGGHFETNGLLIAEKIRQWGGEPVLWDIVPDDRERITAAICEACTKADIVVVNAGSSKGSDDWNIEMLDEVGTVLYHQTNHGPGHHSSAAVVDGTPVVGISGPPRGAGFTADFYLRPVIKRYLRQPENLPKVKARLASEIRPGGPGAHKHMAGAKQLPGEVRPSENADGSIFYGVKFMIVRQAEDGVLEAVGVPGKPGGLSEDAVNGYYMMPSGTGVNPPQVGDFIEVDLKPWA</sequence>
<comment type="function">
    <text evidence="1 5">Catalyzes the insertion of molybdate into adenylated molybdopterin with the concomitant release of AMP.</text>
</comment>
<evidence type="ECO:0000256" key="1">
    <source>
        <dbReference type="ARBA" id="ARBA00002901"/>
    </source>
</evidence>
<dbReference type="Gene3D" id="2.170.190.11">
    <property type="entry name" value="Molybdopterin biosynthesis moea protein, domain 3"/>
    <property type="match status" value="1"/>
</dbReference>
<dbReference type="GO" id="GO:0006777">
    <property type="term" value="P:Mo-molybdopterin cofactor biosynthetic process"/>
    <property type="evidence" value="ECO:0007669"/>
    <property type="project" value="UniProtKB-UniRule"/>
</dbReference>
<protein>
    <recommendedName>
        <fullName evidence="5">Molybdopterin molybdenumtransferase</fullName>
        <ecNumber evidence="5">2.10.1.1</ecNumber>
    </recommendedName>
</protein>
<feature type="domain" description="MoaB/Mog" evidence="7">
    <location>
        <begin position="175"/>
        <end position="312"/>
    </location>
</feature>
<dbReference type="SUPFAM" id="SSF53218">
    <property type="entry name" value="Molybdenum cofactor biosynthesis proteins"/>
    <property type="match status" value="1"/>
</dbReference>
<dbReference type="GO" id="GO:0005829">
    <property type="term" value="C:cytosol"/>
    <property type="evidence" value="ECO:0007669"/>
    <property type="project" value="TreeGrafter"/>
</dbReference>
<dbReference type="Gene3D" id="3.90.105.10">
    <property type="entry name" value="Molybdopterin biosynthesis moea protein, domain 2"/>
    <property type="match status" value="1"/>
</dbReference>
<dbReference type="GO" id="GO:0061599">
    <property type="term" value="F:molybdopterin molybdotransferase activity"/>
    <property type="evidence" value="ECO:0007669"/>
    <property type="project" value="UniProtKB-UniRule"/>
</dbReference>
<dbReference type="InterPro" id="IPR036135">
    <property type="entry name" value="MoeA_linker/N_sf"/>
</dbReference>
<evidence type="ECO:0000256" key="3">
    <source>
        <dbReference type="ARBA" id="ARBA00022505"/>
    </source>
</evidence>
<dbReference type="Gene3D" id="2.40.340.10">
    <property type="entry name" value="MoeA, C-terminal, domain IV"/>
    <property type="match status" value="1"/>
</dbReference>
<dbReference type="InterPro" id="IPR038987">
    <property type="entry name" value="MoeA-like"/>
</dbReference>
<keyword evidence="9" id="KW-1185">Reference proteome</keyword>
<dbReference type="InterPro" id="IPR001453">
    <property type="entry name" value="MoaB/Mog_dom"/>
</dbReference>
<dbReference type="Proteomes" id="UP000002026">
    <property type="component" value="Chromosome"/>
</dbReference>
<dbReference type="SUPFAM" id="SSF63882">
    <property type="entry name" value="MoeA N-terminal region -like"/>
    <property type="match status" value="1"/>
</dbReference>
<dbReference type="Pfam" id="PF00994">
    <property type="entry name" value="MoCF_biosynth"/>
    <property type="match status" value="1"/>
</dbReference>
<keyword evidence="5" id="KW-0460">Magnesium</keyword>
<comment type="pathway">
    <text evidence="5">Cofactor biosynthesis; molybdopterin biosynthesis.</text>
</comment>
<evidence type="ECO:0000256" key="4">
    <source>
        <dbReference type="ARBA" id="ARBA00047317"/>
    </source>
</evidence>
<dbReference type="HOGENOM" id="CLU_010186_7_1_11"/>
<feature type="region of interest" description="Disordered" evidence="6">
    <location>
        <begin position="331"/>
        <end position="355"/>
    </location>
</feature>
<dbReference type="EC" id="2.10.1.1" evidence="5"/>
<dbReference type="RefSeq" id="WP_012799758.1">
    <property type="nucleotide sequence ID" value="NC_013165.1"/>
</dbReference>
<evidence type="ECO:0000256" key="2">
    <source>
        <dbReference type="ARBA" id="ARBA00010763"/>
    </source>
</evidence>
<evidence type="ECO:0000313" key="9">
    <source>
        <dbReference type="Proteomes" id="UP000002026"/>
    </source>
</evidence>